<evidence type="ECO:0000313" key="2">
    <source>
        <dbReference type="Proteomes" id="UP001054945"/>
    </source>
</evidence>
<proteinExistence type="predicted"/>
<comment type="caution">
    <text evidence="1">The sequence shown here is derived from an EMBL/GenBank/DDBJ whole genome shotgun (WGS) entry which is preliminary data.</text>
</comment>
<protein>
    <submittedName>
        <fullName evidence="1">Uncharacterized protein</fullName>
    </submittedName>
</protein>
<organism evidence="1 2">
    <name type="scientific">Caerostris extrusa</name>
    <name type="common">Bark spider</name>
    <name type="synonym">Caerostris bankana</name>
    <dbReference type="NCBI Taxonomy" id="172846"/>
    <lineage>
        <taxon>Eukaryota</taxon>
        <taxon>Metazoa</taxon>
        <taxon>Ecdysozoa</taxon>
        <taxon>Arthropoda</taxon>
        <taxon>Chelicerata</taxon>
        <taxon>Arachnida</taxon>
        <taxon>Araneae</taxon>
        <taxon>Araneomorphae</taxon>
        <taxon>Entelegynae</taxon>
        <taxon>Araneoidea</taxon>
        <taxon>Araneidae</taxon>
        <taxon>Caerostris</taxon>
    </lineage>
</organism>
<gene>
    <name evidence="1" type="ORF">CEXT_653441</name>
</gene>
<dbReference type="EMBL" id="BPLR01016008">
    <property type="protein sequence ID" value="GIY80422.1"/>
    <property type="molecule type" value="Genomic_DNA"/>
</dbReference>
<reference evidence="1 2" key="1">
    <citation type="submission" date="2021-06" db="EMBL/GenBank/DDBJ databases">
        <title>Caerostris extrusa draft genome.</title>
        <authorList>
            <person name="Kono N."/>
            <person name="Arakawa K."/>
        </authorList>
    </citation>
    <scope>NUCLEOTIDE SEQUENCE [LARGE SCALE GENOMIC DNA]</scope>
</reference>
<sequence>MIGLWPHHKITTEHRIRYRDEISIVHIFSSNVILLDCTKISDIMSLFDDGCTTVITEVESTRRNLIILCRRIETLERQVLSLGHDQ</sequence>
<dbReference type="AlphaFoldDB" id="A0AAV4WCE3"/>
<evidence type="ECO:0000313" key="1">
    <source>
        <dbReference type="EMBL" id="GIY80422.1"/>
    </source>
</evidence>
<keyword evidence="2" id="KW-1185">Reference proteome</keyword>
<name>A0AAV4WCE3_CAEEX</name>
<accession>A0AAV4WCE3</accession>
<dbReference type="Proteomes" id="UP001054945">
    <property type="component" value="Unassembled WGS sequence"/>
</dbReference>